<comment type="caution">
    <text evidence="1">The sequence shown here is derived from an EMBL/GenBank/DDBJ whole genome shotgun (WGS) entry which is preliminary data.</text>
</comment>
<dbReference type="Proteomes" id="UP001055811">
    <property type="component" value="Linkage Group LG09"/>
</dbReference>
<protein>
    <submittedName>
        <fullName evidence="1">Uncharacterized protein</fullName>
    </submittedName>
</protein>
<proteinExistence type="predicted"/>
<sequence length="98" mass="11202">MVVRASFLVIGAILKLSYHPYSPKSNQASAQSVLGERQYKWKPATWNDERLQNNVLNFRILVEFPASKLGECLGHSTEVFLAVEDYQGIFKISWKTLK</sequence>
<evidence type="ECO:0000313" key="2">
    <source>
        <dbReference type="Proteomes" id="UP001055811"/>
    </source>
</evidence>
<reference evidence="1 2" key="2">
    <citation type="journal article" date="2022" name="Mol. Ecol. Resour.">
        <title>The genomes of chicory, endive, great burdock and yacon provide insights into Asteraceae paleo-polyploidization history and plant inulin production.</title>
        <authorList>
            <person name="Fan W."/>
            <person name="Wang S."/>
            <person name="Wang H."/>
            <person name="Wang A."/>
            <person name="Jiang F."/>
            <person name="Liu H."/>
            <person name="Zhao H."/>
            <person name="Xu D."/>
            <person name="Zhang Y."/>
        </authorList>
    </citation>
    <scope>NUCLEOTIDE SEQUENCE [LARGE SCALE GENOMIC DNA]</scope>
    <source>
        <strain evidence="2">cv. Punajuju</strain>
        <tissue evidence="1">Leaves</tissue>
    </source>
</reference>
<evidence type="ECO:0000313" key="1">
    <source>
        <dbReference type="EMBL" id="KAI3689239.1"/>
    </source>
</evidence>
<organism evidence="1 2">
    <name type="scientific">Cichorium intybus</name>
    <name type="common">Chicory</name>
    <dbReference type="NCBI Taxonomy" id="13427"/>
    <lineage>
        <taxon>Eukaryota</taxon>
        <taxon>Viridiplantae</taxon>
        <taxon>Streptophyta</taxon>
        <taxon>Embryophyta</taxon>
        <taxon>Tracheophyta</taxon>
        <taxon>Spermatophyta</taxon>
        <taxon>Magnoliopsida</taxon>
        <taxon>eudicotyledons</taxon>
        <taxon>Gunneridae</taxon>
        <taxon>Pentapetalae</taxon>
        <taxon>asterids</taxon>
        <taxon>campanulids</taxon>
        <taxon>Asterales</taxon>
        <taxon>Asteraceae</taxon>
        <taxon>Cichorioideae</taxon>
        <taxon>Cichorieae</taxon>
        <taxon>Cichoriinae</taxon>
        <taxon>Cichorium</taxon>
    </lineage>
</organism>
<keyword evidence="2" id="KW-1185">Reference proteome</keyword>
<reference evidence="2" key="1">
    <citation type="journal article" date="2022" name="Mol. Ecol. Resour.">
        <title>The genomes of chicory, endive, great burdock and yacon provide insights into Asteraceae palaeo-polyploidization history and plant inulin production.</title>
        <authorList>
            <person name="Fan W."/>
            <person name="Wang S."/>
            <person name="Wang H."/>
            <person name="Wang A."/>
            <person name="Jiang F."/>
            <person name="Liu H."/>
            <person name="Zhao H."/>
            <person name="Xu D."/>
            <person name="Zhang Y."/>
        </authorList>
    </citation>
    <scope>NUCLEOTIDE SEQUENCE [LARGE SCALE GENOMIC DNA]</scope>
    <source>
        <strain evidence="2">cv. Punajuju</strain>
    </source>
</reference>
<name>A0ACB8YV42_CICIN</name>
<accession>A0ACB8YV42</accession>
<dbReference type="EMBL" id="CM042017">
    <property type="protein sequence ID" value="KAI3689239.1"/>
    <property type="molecule type" value="Genomic_DNA"/>
</dbReference>
<gene>
    <name evidence="1" type="ORF">L2E82_47192</name>
</gene>